<proteinExistence type="predicted"/>
<reference evidence="1 2" key="1">
    <citation type="submission" date="2019-08" db="EMBL/GenBank/DDBJ databases">
        <title>Whole genome of Aphis craccivora.</title>
        <authorList>
            <person name="Voronova N.V."/>
            <person name="Shulinski R.S."/>
            <person name="Bandarenka Y.V."/>
            <person name="Zhorov D.G."/>
            <person name="Warner D."/>
        </authorList>
    </citation>
    <scope>NUCLEOTIDE SEQUENCE [LARGE SCALE GENOMIC DNA]</scope>
    <source>
        <strain evidence="1">180601</strain>
        <tissue evidence="1">Whole Body</tissue>
    </source>
</reference>
<dbReference type="OrthoDB" id="6500349at2759"/>
<dbReference type="EMBL" id="VUJU01000450">
    <property type="protein sequence ID" value="KAF0770335.1"/>
    <property type="molecule type" value="Genomic_DNA"/>
</dbReference>
<dbReference type="AlphaFoldDB" id="A0A6G0ZIF2"/>
<protein>
    <submittedName>
        <fullName evidence="1">Uncharacterized protein</fullName>
    </submittedName>
</protein>
<name>A0A6G0ZIF2_APHCR</name>
<accession>A0A6G0ZIF2</accession>
<comment type="caution">
    <text evidence="1">The sequence shown here is derived from an EMBL/GenBank/DDBJ whole genome shotgun (WGS) entry which is preliminary data.</text>
</comment>
<dbReference type="Proteomes" id="UP000478052">
    <property type="component" value="Unassembled WGS sequence"/>
</dbReference>
<evidence type="ECO:0000313" key="2">
    <source>
        <dbReference type="Proteomes" id="UP000478052"/>
    </source>
</evidence>
<organism evidence="1 2">
    <name type="scientific">Aphis craccivora</name>
    <name type="common">Cowpea aphid</name>
    <dbReference type="NCBI Taxonomy" id="307492"/>
    <lineage>
        <taxon>Eukaryota</taxon>
        <taxon>Metazoa</taxon>
        <taxon>Ecdysozoa</taxon>
        <taxon>Arthropoda</taxon>
        <taxon>Hexapoda</taxon>
        <taxon>Insecta</taxon>
        <taxon>Pterygota</taxon>
        <taxon>Neoptera</taxon>
        <taxon>Paraneoptera</taxon>
        <taxon>Hemiptera</taxon>
        <taxon>Sternorrhyncha</taxon>
        <taxon>Aphidomorpha</taxon>
        <taxon>Aphidoidea</taxon>
        <taxon>Aphididae</taxon>
        <taxon>Aphidini</taxon>
        <taxon>Aphis</taxon>
        <taxon>Aphis</taxon>
    </lineage>
</organism>
<gene>
    <name evidence="1" type="ORF">FWK35_00009789</name>
</gene>
<keyword evidence="2" id="KW-1185">Reference proteome</keyword>
<sequence>MILKRQGWHRAFSPLLAASHPTIWRLIVVLKREQHLTDIKINQFIAGQEPTAKKKKYRDVARRIENIVSIVYDNINTYWTGKWERGNGRQGSDDESKIYGEVGHTRYCCNVPT</sequence>
<evidence type="ECO:0000313" key="1">
    <source>
        <dbReference type="EMBL" id="KAF0770335.1"/>
    </source>
</evidence>